<evidence type="ECO:0000313" key="4">
    <source>
        <dbReference type="EMBL" id="SHL73333.1"/>
    </source>
</evidence>
<evidence type="ECO:0000256" key="2">
    <source>
        <dbReference type="ARBA" id="ARBA00023125"/>
    </source>
</evidence>
<dbReference type="EMBL" id="FRBQ01000002">
    <property type="protein sequence ID" value="SHL73333.1"/>
    <property type="molecule type" value="Genomic_DNA"/>
</dbReference>
<dbReference type="SUPFAM" id="SSF46689">
    <property type="entry name" value="Homeodomain-like"/>
    <property type="match status" value="1"/>
</dbReference>
<gene>
    <name evidence="4" type="ORF">SAMN05216288_2319</name>
</gene>
<dbReference type="Gene3D" id="1.10.357.10">
    <property type="entry name" value="Tetracycline Repressor, domain 2"/>
    <property type="match status" value="1"/>
</dbReference>
<reference evidence="5" key="1">
    <citation type="submission" date="2016-11" db="EMBL/GenBank/DDBJ databases">
        <authorList>
            <person name="Varghese N."/>
            <person name="Submissions S."/>
        </authorList>
    </citation>
    <scope>NUCLEOTIDE SEQUENCE [LARGE SCALE GENOMIC DNA]</scope>
    <source>
        <strain evidence="5">CECT 8089</strain>
    </source>
</reference>
<keyword evidence="1" id="KW-0805">Transcription regulation</keyword>
<organism evidence="4 5">
    <name type="scientific">Phytopseudomonas punonensis</name>
    <dbReference type="NCBI Taxonomy" id="1220495"/>
    <lineage>
        <taxon>Bacteria</taxon>
        <taxon>Pseudomonadati</taxon>
        <taxon>Pseudomonadota</taxon>
        <taxon>Gammaproteobacteria</taxon>
        <taxon>Pseudomonadales</taxon>
        <taxon>Pseudomonadaceae</taxon>
        <taxon>Phytopseudomonas</taxon>
    </lineage>
</organism>
<dbReference type="STRING" id="1220495.SAMN05216288_2319"/>
<dbReference type="InterPro" id="IPR009057">
    <property type="entry name" value="Homeodomain-like_sf"/>
</dbReference>
<dbReference type="SUPFAM" id="SSF48498">
    <property type="entry name" value="Tetracyclin repressor-like, C-terminal domain"/>
    <property type="match status" value="1"/>
</dbReference>
<evidence type="ECO:0000256" key="3">
    <source>
        <dbReference type="ARBA" id="ARBA00023163"/>
    </source>
</evidence>
<keyword evidence="2" id="KW-0238">DNA-binding</keyword>
<dbReference type="InterPro" id="IPR050109">
    <property type="entry name" value="HTH-type_TetR-like_transc_reg"/>
</dbReference>
<protein>
    <submittedName>
        <fullName evidence="4">TetR/AcrR family transcriptional regulator, mexCD-oprJ operon repressor</fullName>
    </submittedName>
</protein>
<keyword evidence="3" id="KW-0804">Transcription</keyword>
<dbReference type="PANTHER" id="PTHR30055:SF234">
    <property type="entry name" value="HTH-TYPE TRANSCRIPTIONAL REGULATOR BETI"/>
    <property type="match status" value="1"/>
</dbReference>
<proteinExistence type="predicted"/>
<accession>A0A1M7D1P3</accession>
<dbReference type="InterPro" id="IPR036271">
    <property type="entry name" value="Tet_transcr_reg_TetR-rel_C_sf"/>
</dbReference>
<dbReference type="GO" id="GO:0003700">
    <property type="term" value="F:DNA-binding transcription factor activity"/>
    <property type="evidence" value="ECO:0007669"/>
    <property type="project" value="TreeGrafter"/>
</dbReference>
<evidence type="ECO:0000313" key="5">
    <source>
        <dbReference type="Proteomes" id="UP000184305"/>
    </source>
</evidence>
<keyword evidence="5" id="KW-1185">Reference proteome</keyword>
<name>A0A1M7D1P3_9GAMM</name>
<dbReference type="Proteomes" id="UP000184305">
    <property type="component" value="Unassembled WGS sequence"/>
</dbReference>
<dbReference type="PANTHER" id="PTHR30055">
    <property type="entry name" value="HTH-TYPE TRANSCRIPTIONAL REGULATOR RUTR"/>
    <property type="match status" value="1"/>
</dbReference>
<evidence type="ECO:0000256" key="1">
    <source>
        <dbReference type="ARBA" id="ARBA00023015"/>
    </source>
</evidence>
<dbReference type="AlphaFoldDB" id="A0A1M7D1P3"/>
<sequence>MAHRADNSPEKTVLMQRPVVEEKLLKALAVAMVEQPRGTFKEIAQAAGVSKATLNRFCGTRDNLIEMLFDYGSEVMNQVIAEADLQHAPVPEALQRLVDGHLVHRDLLVFLMFQWRPDSLHECGEEARWLPYTNALDQFFLRGQQEGVLRIDIGAPVLTELFASLLFGLVDGERRGRVARASMGTSLLQFFMQGAEARV</sequence>
<dbReference type="GO" id="GO:0000976">
    <property type="term" value="F:transcription cis-regulatory region binding"/>
    <property type="evidence" value="ECO:0007669"/>
    <property type="project" value="TreeGrafter"/>
</dbReference>